<keyword evidence="6" id="KW-1185">Reference proteome</keyword>
<evidence type="ECO:0000256" key="1">
    <source>
        <dbReference type="ARBA" id="ARBA00022614"/>
    </source>
</evidence>
<evidence type="ECO:0000256" key="2">
    <source>
        <dbReference type="ARBA" id="ARBA00022821"/>
    </source>
</evidence>
<dbReference type="Gene3D" id="1.10.8.430">
    <property type="entry name" value="Helical domain of apoptotic protease-activating factors"/>
    <property type="match status" value="1"/>
</dbReference>
<dbReference type="InterPro" id="IPR042197">
    <property type="entry name" value="Apaf_helical"/>
</dbReference>
<reference evidence="5" key="2">
    <citation type="submission" date="2022-03" db="EMBL/GenBank/DDBJ databases">
        <title>Draft title - Genomic analysis of global carrot germplasm unveils the trajectory of domestication and the origin of high carotenoid orange carrot.</title>
        <authorList>
            <person name="Iorizzo M."/>
            <person name="Ellison S."/>
            <person name="Senalik D."/>
            <person name="Macko-Podgorni A."/>
            <person name="Grzebelus D."/>
            <person name="Bostan H."/>
            <person name="Rolling W."/>
            <person name="Curaba J."/>
            <person name="Simon P."/>
        </authorList>
    </citation>
    <scope>NUCLEOTIDE SEQUENCE</scope>
    <source>
        <tissue evidence="5">Leaf</tissue>
    </source>
</reference>
<dbReference type="SUPFAM" id="SSF52540">
    <property type="entry name" value="P-loop containing nucleoside triphosphate hydrolases"/>
    <property type="match status" value="1"/>
</dbReference>
<protein>
    <recommendedName>
        <fullName evidence="4">NB-ARC domain-containing protein</fullName>
    </recommendedName>
</protein>
<sequence>MVGLSDIPSVGKLVDRISNAAVDAIFRGFRYMFCYKDLVKTLDSQVEKANTEEERVSTKVAAERANGELIKPHVDKWQKEAEEIKESAHKFAEKYKNRHSCRCIQCVPIPNPVSRFRLGREAVQKTERLTELINSGKELLANEIAHLAPGENLPKTNTEFQEFQSRKYAYVELWHALITESSPVLGIYGMPGVGKTRMMEQLWKDAEEKKIFNKVTRGNVGNEKLDVIHLQKQIAGHLDCNFVSEDNVESRASQLKQSLLNAGKTLVILDDVWREIPLDVIGIPFGDGNKEKVCLSNKCQTLVKITPLQSDEAWDQFKNIVNSAQIDSMHDESLAKKVCDKCGGLPLLIQAISKALQFETHNSWVDALEQLEKGEFVNIPGVEPQVYACVELSINKLHGDAKSCLFLCSLFDEDADIPMSKLIQLATGSHLVSGILGKLGYYQWLILSDRLLCCSIPKKMIVSNFMMSSEM</sequence>
<dbReference type="GO" id="GO:0005524">
    <property type="term" value="F:ATP binding"/>
    <property type="evidence" value="ECO:0007669"/>
    <property type="project" value="UniProtKB-KW"/>
</dbReference>
<evidence type="ECO:0000259" key="4">
    <source>
        <dbReference type="Pfam" id="PF00931"/>
    </source>
</evidence>
<dbReference type="PANTHER" id="PTHR33463">
    <property type="entry name" value="NB-ARC DOMAIN-CONTAINING PROTEIN-RELATED"/>
    <property type="match status" value="1"/>
</dbReference>
<gene>
    <name evidence="5" type="ORF">DCAR_0934336</name>
</gene>
<dbReference type="Gene3D" id="3.40.50.300">
    <property type="entry name" value="P-loop containing nucleotide triphosphate hydrolases"/>
    <property type="match status" value="1"/>
</dbReference>
<dbReference type="PRINTS" id="PR00364">
    <property type="entry name" value="DISEASERSIST"/>
</dbReference>
<feature type="domain" description="NB-ARC" evidence="4">
    <location>
        <begin position="172"/>
        <end position="325"/>
    </location>
</feature>
<dbReference type="Proteomes" id="UP000077755">
    <property type="component" value="Chromosome 9"/>
</dbReference>
<reference evidence="5" key="1">
    <citation type="journal article" date="2016" name="Nat. Genet.">
        <title>A high-quality carrot genome assembly provides new insights into carotenoid accumulation and asterid genome evolution.</title>
        <authorList>
            <person name="Iorizzo M."/>
            <person name="Ellison S."/>
            <person name="Senalik D."/>
            <person name="Zeng P."/>
            <person name="Satapoomin P."/>
            <person name="Huang J."/>
            <person name="Bowman M."/>
            <person name="Iovene M."/>
            <person name="Sanseverino W."/>
            <person name="Cavagnaro P."/>
            <person name="Yildiz M."/>
            <person name="Macko-Podgorni A."/>
            <person name="Moranska E."/>
            <person name="Grzebelus E."/>
            <person name="Grzebelus D."/>
            <person name="Ashrafi H."/>
            <person name="Zheng Z."/>
            <person name="Cheng S."/>
            <person name="Spooner D."/>
            <person name="Van Deynze A."/>
            <person name="Simon P."/>
        </authorList>
    </citation>
    <scope>NUCLEOTIDE SEQUENCE</scope>
    <source>
        <tissue evidence="5">Leaf</tissue>
    </source>
</reference>
<proteinExistence type="predicted"/>
<dbReference type="EMBL" id="CP093351">
    <property type="protein sequence ID" value="WOH14813.1"/>
    <property type="molecule type" value="Genomic_DNA"/>
</dbReference>
<keyword evidence="1" id="KW-0433">Leucine-rich repeat</keyword>
<evidence type="ECO:0000256" key="3">
    <source>
        <dbReference type="ARBA" id="ARBA00022840"/>
    </source>
</evidence>
<evidence type="ECO:0000313" key="6">
    <source>
        <dbReference type="Proteomes" id="UP000077755"/>
    </source>
</evidence>
<evidence type="ECO:0000313" key="5">
    <source>
        <dbReference type="EMBL" id="WOH14813.1"/>
    </source>
</evidence>
<keyword evidence="2" id="KW-0611">Plant defense</keyword>
<dbReference type="InterPro" id="IPR027417">
    <property type="entry name" value="P-loop_NTPase"/>
</dbReference>
<dbReference type="GO" id="GO:0006952">
    <property type="term" value="P:defense response"/>
    <property type="evidence" value="ECO:0007669"/>
    <property type="project" value="UniProtKB-KW"/>
</dbReference>
<dbReference type="InterPro" id="IPR050905">
    <property type="entry name" value="Plant_NBS-LRR"/>
</dbReference>
<dbReference type="GO" id="GO:0043531">
    <property type="term" value="F:ADP binding"/>
    <property type="evidence" value="ECO:0007669"/>
    <property type="project" value="InterPro"/>
</dbReference>
<accession>A0AAF1BE92</accession>
<dbReference type="InterPro" id="IPR002182">
    <property type="entry name" value="NB-ARC"/>
</dbReference>
<dbReference type="AlphaFoldDB" id="A0AAF1BE92"/>
<dbReference type="PANTHER" id="PTHR33463:SF198">
    <property type="entry name" value="RPP4C3"/>
    <property type="match status" value="1"/>
</dbReference>
<keyword evidence="3" id="KW-0067">ATP-binding</keyword>
<organism evidence="5 6">
    <name type="scientific">Daucus carota subsp. sativus</name>
    <name type="common">Carrot</name>
    <dbReference type="NCBI Taxonomy" id="79200"/>
    <lineage>
        <taxon>Eukaryota</taxon>
        <taxon>Viridiplantae</taxon>
        <taxon>Streptophyta</taxon>
        <taxon>Embryophyta</taxon>
        <taxon>Tracheophyta</taxon>
        <taxon>Spermatophyta</taxon>
        <taxon>Magnoliopsida</taxon>
        <taxon>eudicotyledons</taxon>
        <taxon>Gunneridae</taxon>
        <taxon>Pentapetalae</taxon>
        <taxon>asterids</taxon>
        <taxon>campanulids</taxon>
        <taxon>Apiales</taxon>
        <taxon>Apiaceae</taxon>
        <taxon>Apioideae</taxon>
        <taxon>Scandiceae</taxon>
        <taxon>Daucinae</taxon>
        <taxon>Daucus</taxon>
        <taxon>Daucus sect. Daucus</taxon>
    </lineage>
</organism>
<dbReference type="Pfam" id="PF00931">
    <property type="entry name" value="NB-ARC"/>
    <property type="match status" value="1"/>
</dbReference>
<name>A0AAF1BE92_DAUCS</name>
<keyword evidence="3" id="KW-0547">Nucleotide-binding</keyword>